<evidence type="ECO:0000313" key="3">
    <source>
        <dbReference type="Proteomes" id="UP000268727"/>
    </source>
</evidence>
<sequence>MRAGDAVGGDLALPRALPPAHPAARRARPDRVDPLRVGGGPRARGGLGAGRGHHVGVDPVHRRRGAHVPRGQPGARPDERGARAVLGRGRARPERAQDPAAEGGPGGHRLPADVTDPARLADLLRHARDHVPHYRRLLADVEITDTGALDVLRGLPTLTRAEVRAAGARLWAAEGDTSTWRLSRTSGTTGLPLEVLVDQAAQDAERAALHRRITALLPGDLGPDLAVFHLTLHAGAATRSLAFPGQAPARLVKWNLTRAWRLPDDRFLDCLREVDGQVVTGMPWVLSALADRIGGSGRVRAALVVMSGETVHAEVSARVGEVFGCPVTAMYVSAEVGIAGAQCEAAHVYHVSEDVVLELLDETATPADEGEVVLTSLTNRAMPLLRYAVGDRGAWVGGSCSCGLAGRRFRLDGSRVTRVAARAGADRRATTLDLAKLFTQLDLPGVDVVQDDAGTVVVRHDAATPVPPRTAAVIAAAVRGMLGPATRVTVRPRDPTSPVTARPQDEARAADRDLRLGQGPPSLEPVEVAEWARSWLVGEPGVRAAALTGSFLSPDTFTRHSDVDLTVVVDQDGPGWPRLAREMHRHLTGLRVNVDTAAAVADSPLLRARLLSECHPVLGDLGEAGVTWPSVPALRAVAGPWLQEARAVLWTQLTAAEGVRDPVRASWLSSRHVLNALRYHCLVRGVRTTVAEDVLAVAEEDGVPGLREVREVMEVAAEHRPPLPVEWDGGEGALAVGLRVIGWVRANLPR</sequence>
<feature type="region of interest" description="Disordered" evidence="1">
    <location>
        <begin position="1"/>
        <end position="113"/>
    </location>
</feature>
<dbReference type="SUPFAM" id="SSF81301">
    <property type="entry name" value="Nucleotidyltransferase"/>
    <property type="match status" value="1"/>
</dbReference>
<organism evidence="2 3">
    <name type="scientific">Saccharothrix texasensis</name>
    <dbReference type="NCBI Taxonomy" id="103734"/>
    <lineage>
        <taxon>Bacteria</taxon>
        <taxon>Bacillati</taxon>
        <taxon>Actinomycetota</taxon>
        <taxon>Actinomycetes</taxon>
        <taxon>Pseudonocardiales</taxon>
        <taxon>Pseudonocardiaceae</taxon>
        <taxon>Saccharothrix</taxon>
    </lineage>
</organism>
<accession>A0A3N1GY93</accession>
<feature type="compositionally biased region" description="Basic and acidic residues" evidence="1">
    <location>
        <begin position="503"/>
        <end position="515"/>
    </location>
</feature>
<dbReference type="InterPro" id="IPR043519">
    <property type="entry name" value="NT_sf"/>
</dbReference>
<dbReference type="Proteomes" id="UP000268727">
    <property type="component" value="Unassembled WGS sequence"/>
</dbReference>
<comment type="caution">
    <text evidence="2">The sequence shown here is derived from an EMBL/GenBank/DDBJ whole genome shotgun (WGS) entry which is preliminary data.</text>
</comment>
<dbReference type="AlphaFoldDB" id="A0A3N1GY93"/>
<dbReference type="Gene3D" id="3.40.50.12780">
    <property type="entry name" value="N-terminal domain of ligase-like"/>
    <property type="match status" value="1"/>
</dbReference>
<evidence type="ECO:0008006" key="4">
    <source>
        <dbReference type="Google" id="ProtNLM"/>
    </source>
</evidence>
<dbReference type="PANTHER" id="PTHR36932">
    <property type="entry name" value="CAPSULAR POLYSACCHARIDE BIOSYNTHESIS PROTEIN"/>
    <property type="match status" value="1"/>
</dbReference>
<evidence type="ECO:0000256" key="1">
    <source>
        <dbReference type="SAM" id="MobiDB-lite"/>
    </source>
</evidence>
<dbReference type="SUPFAM" id="SSF56801">
    <property type="entry name" value="Acetyl-CoA synthetase-like"/>
    <property type="match status" value="1"/>
</dbReference>
<dbReference type="PANTHER" id="PTHR36932:SF1">
    <property type="entry name" value="CAPSULAR POLYSACCHARIDE BIOSYNTHESIS PROTEIN"/>
    <property type="match status" value="1"/>
</dbReference>
<gene>
    <name evidence="2" type="ORF">EDD40_0467</name>
</gene>
<dbReference type="InterPro" id="IPR042099">
    <property type="entry name" value="ANL_N_sf"/>
</dbReference>
<dbReference type="EMBL" id="RJKM01000001">
    <property type="protein sequence ID" value="ROP35245.1"/>
    <property type="molecule type" value="Genomic_DNA"/>
</dbReference>
<keyword evidence="3" id="KW-1185">Reference proteome</keyword>
<dbReference type="InterPro" id="IPR053158">
    <property type="entry name" value="CapK_Type1_Caps_Biosynth"/>
</dbReference>
<feature type="compositionally biased region" description="Gly residues" evidence="1">
    <location>
        <begin position="37"/>
        <end position="50"/>
    </location>
</feature>
<evidence type="ECO:0000313" key="2">
    <source>
        <dbReference type="EMBL" id="ROP35245.1"/>
    </source>
</evidence>
<proteinExistence type="predicted"/>
<feature type="region of interest" description="Disordered" evidence="1">
    <location>
        <begin position="485"/>
        <end position="521"/>
    </location>
</feature>
<name>A0A3N1GY93_9PSEU</name>
<protein>
    <recommendedName>
        <fullName evidence="4">Phenylacetate-coenzyme A ligase PaaK-like adenylate-forming protein</fullName>
    </recommendedName>
</protein>
<reference evidence="2 3" key="1">
    <citation type="submission" date="2018-11" db="EMBL/GenBank/DDBJ databases">
        <title>Sequencing the genomes of 1000 actinobacteria strains.</title>
        <authorList>
            <person name="Klenk H.-P."/>
        </authorList>
    </citation>
    <scope>NUCLEOTIDE SEQUENCE [LARGE SCALE GENOMIC DNA]</scope>
    <source>
        <strain evidence="2 3">DSM 44231</strain>
    </source>
</reference>